<sequence>VALNSIRRRGRPRGPVRRLGSLCASRETGKDSTGYCVMNRTTWCNGCVSETSALSGPLHNPRSARPTPAMGSAIRGAISGSAVTAADAMRSIPISLNPAPRYKNTNKLCVHSHAWLKVASERKNRFPFLISRLAQIRASFADTTGTNCLGLVSVSASSPPSTVFNTVRSANFAYCSTRSCAHGENHCASLAAAGALANANVSPHTRHAFSSTPCVRSDTRCHRLRQCTCTNAAVPAHAHGLTRSPRGSKQNRQLGRAASSPSSSPSSSSSSIAVVAAVFALARALDVRRRPSALANHRLARASSSPSSSSSPSRILSSARSSTSSASASASRARRDAAARSRSARALTAHAAHATSASGSMARASRCRHTSTCDGTRARGARRAMRRRRRSRARARAVVIACVVAALCAGCEVRARRRGRAKATSRTSLTRRRTTDDDDATTGARDARRARAGIKNDGSARTARIRSIESCR</sequence>
<feature type="non-terminal residue" evidence="2">
    <location>
        <position position="1"/>
    </location>
</feature>
<feature type="compositionally biased region" description="Basic residues" evidence="1">
    <location>
        <begin position="379"/>
        <end position="393"/>
    </location>
</feature>
<dbReference type="Gramene" id="ABO97884">
    <property type="protein sequence ID" value="ABO97884"/>
    <property type="gene ID" value="OSTLU_93261"/>
</dbReference>
<protein>
    <submittedName>
        <fullName evidence="2">Uncharacterized protein</fullName>
    </submittedName>
</protein>
<gene>
    <name evidence="2" type="ORF">OSTLU_93261</name>
</gene>
<dbReference type="GeneID" id="5003804"/>
<dbReference type="RefSeq" id="XP_001419591.1">
    <property type="nucleotide sequence ID" value="XM_001419554.1"/>
</dbReference>
<dbReference type="EMBL" id="CP000589">
    <property type="protein sequence ID" value="ABO97884.1"/>
    <property type="molecule type" value="Genomic_DNA"/>
</dbReference>
<reference evidence="2 3" key="1">
    <citation type="journal article" date="2007" name="Proc. Natl. Acad. Sci. U.S.A.">
        <title>The tiny eukaryote Ostreococcus provides genomic insights into the paradox of plankton speciation.</title>
        <authorList>
            <person name="Palenik B."/>
            <person name="Grimwood J."/>
            <person name="Aerts A."/>
            <person name="Rouze P."/>
            <person name="Salamov A."/>
            <person name="Putnam N."/>
            <person name="Dupont C."/>
            <person name="Jorgensen R."/>
            <person name="Derelle E."/>
            <person name="Rombauts S."/>
            <person name="Zhou K."/>
            <person name="Otillar R."/>
            <person name="Merchant S.S."/>
            <person name="Podell S."/>
            <person name="Gaasterland T."/>
            <person name="Napoli C."/>
            <person name="Gendler K."/>
            <person name="Manuell A."/>
            <person name="Tai V."/>
            <person name="Vallon O."/>
            <person name="Piganeau G."/>
            <person name="Jancek S."/>
            <person name="Heijde M."/>
            <person name="Jabbari K."/>
            <person name="Bowler C."/>
            <person name="Lohr M."/>
            <person name="Robbens S."/>
            <person name="Werner G."/>
            <person name="Dubchak I."/>
            <person name="Pazour G.J."/>
            <person name="Ren Q."/>
            <person name="Paulsen I."/>
            <person name="Delwiche C."/>
            <person name="Schmutz J."/>
            <person name="Rokhsar D."/>
            <person name="Van de Peer Y."/>
            <person name="Moreau H."/>
            <person name="Grigoriev I.V."/>
        </authorList>
    </citation>
    <scope>NUCLEOTIDE SEQUENCE [LARGE SCALE GENOMIC DNA]</scope>
    <source>
        <strain evidence="2 3">CCE9901</strain>
    </source>
</reference>
<proteinExistence type="predicted"/>
<feature type="region of interest" description="Disordered" evidence="1">
    <location>
        <begin position="297"/>
        <end position="393"/>
    </location>
</feature>
<dbReference type="AlphaFoldDB" id="A4S2T4"/>
<feature type="compositionally biased region" description="Low complexity" evidence="1">
    <location>
        <begin position="340"/>
        <end position="358"/>
    </location>
</feature>
<feature type="region of interest" description="Disordered" evidence="1">
    <location>
        <begin position="239"/>
        <end position="269"/>
    </location>
</feature>
<evidence type="ECO:0000313" key="2">
    <source>
        <dbReference type="EMBL" id="ABO97884.1"/>
    </source>
</evidence>
<dbReference type="Proteomes" id="UP000001568">
    <property type="component" value="Chromosome 9"/>
</dbReference>
<name>A4S2T4_OSTLU</name>
<feature type="compositionally biased region" description="Low complexity" evidence="1">
    <location>
        <begin position="301"/>
        <end position="331"/>
    </location>
</feature>
<keyword evidence="3" id="KW-1185">Reference proteome</keyword>
<evidence type="ECO:0000313" key="3">
    <source>
        <dbReference type="Proteomes" id="UP000001568"/>
    </source>
</evidence>
<accession>A4S2T4</accession>
<dbReference type="HOGENOM" id="CLU_579511_0_0_1"/>
<feature type="region of interest" description="Disordered" evidence="1">
    <location>
        <begin position="419"/>
        <end position="445"/>
    </location>
</feature>
<organism evidence="2 3">
    <name type="scientific">Ostreococcus lucimarinus (strain CCE9901)</name>
    <dbReference type="NCBI Taxonomy" id="436017"/>
    <lineage>
        <taxon>Eukaryota</taxon>
        <taxon>Viridiplantae</taxon>
        <taxon>Chlorophyta</taxon>
        <taxon>Mamiellophyceae</taxon>
        <taxon>Mamiellales</taxon>
        <taxon>Bathycoccaceae</taxon>
        <taxon>Ostreococcus</taxon>
    </lineage>
</organism>
<evidence type="ECO:0000256" key="1">
    <source>
        <dbReference type="SAM" id="MobiDB-lite"/>
    </source>
</evidence>
<feature type="compositionally biased region" description="Low complexity" evidence="1">
    <location>
        <begin position="259"/>
        <end position="269"/>
    </location>
</feature>
<dbReference type="KEGG" id="olu:OSTLU_93261"/>